<feature type="region of interest" description="Disordered" evidence="1">
    <location>
        <begin position="187"/>
        <end position="210"/>
    </location>
</feature>
<evidence type="ECO:0000256" key="1">
    <source>
        <dbReference type="SAM" id="MobiDB-lite"/>
    </source>
</evidence>
<feature type="compositionally biased region" description="Polar residues" evidence="1">
    <location>
        <begin position="1"/>
        <end position="24"/>
    </location>
</feature>
<evidence type="ECO:0000313" key="2">
    <source>
        <dbReference type="EMBL" id="KAF5811436.1"/>
    </source>
</evidence>
<reference evidence="2" key="2">
    <citation type="submission" date="2020-06" db="EMBL/GenBank/DDBJ databases">
        <title>Helianthus annuus Genome sequencing and assembly Release 2.</title>
        <authorList>
            <person name="Gouzy J."/>
            <person name="Langlade N."/>
            <person name="Munos S."/>
        </authorList>
    </citation>
    <scope>NUCLEOTIDE SEQUENCE</scope>
    <source>
        <tissue evidence="2">Leaves</tissue>
    </source>
</reference>
<sequence>MSQRSIAQRSISHNSYSDANSSKIPNCRTEPSGIICSCGAATCYKYSGSKANLDRRYLCCLGGCGFKRWDDKESCPCCDNVIPTLLRLIENKDEIAIKKAKEQAEKQSEDVDIEEAEDDNFTEVPTTYNESFDDYDSVIEVLKAEDEKAAKETGVLTTENYKMKPKDYDPEVLEMAWDYTIELEDDWYHDPYPGEHSSDSEWPNDDAHGK</sequence>
<comment type="caution">
    <text evidence="2">The sequence shown here is derived from an EMBL/GenBank/DDBJ whole genome shotgun (WGS) entry which is preliminary data.</text>
</comment>
<dbReference type="AlphaFoldDB" id="A0A9K3J9R9"/>
<protein>
    <submittedName>
        <fullName evidence="2">Uncharacterized protein</fullName>
    </submittedName>
</protein>
<accession>A0A9K3J9R9</accession>
<dbReference type="Proteomes" id="UP000215914">
    <property type="component" value="Unassembled WGS sequence"/>
</dbReference>
<dbReference type="Gramene" id="mRNA:HanXRQr2_Chr04g0181341">
    <property type="protein sequence ID" value="mRNA:HanXRQr2_Chr04g0181341"/>
    <property type="gene ID" value="HanXRQr2_Chr04g0181341"/>
</dbReference>
<gene>
    <name evidence="2" type="ORF">HanXRQr2_Chr04g0181341</name>
</gene>
<feature type="region of interest" description="Disordered" evidence="1">
    <location>
        <begin position="1"/>
        <end position="25"/>
    </location>
</feature>
<name>A0A9K3J9R9_HELAN</name>
<keyword evidence="3" id="KW-1185">Reference proteome</keyword>
<proteinExistence type="predicted"/>
<dbReference type="EMBL" id="MNCJ02000319">
    <property type="protein sequence ID" value="KAF5811436.1"/>
    <property type="molecule type" value="Genomic_DNA"/>
</dbReference>
<reference evidence="2" key="1">
    <citation type="journal article" date="2017" name="Nature">
        <title>The sunflower genome provides insights into oil metabolism, flowering and Asterid evolution.</title>
        <authorList>
            <person name="Badouin H."/>
            <person name="Gouzy J."/>
            <person name="Grassa C.J."/>
            <person name="Murat F."/>
            <person name="Staton S.E."/>
            <person name="Cottret L."/>
            <person name="Lelandais-Briere C."/>
            <person name="Owens G.L."/>
            <person name="Carrere S."/>
            <person name="Mayjonade B."/>
            <person name="Legrand L."/>
            <person name="Gill N."/>
            <person name="Kane N.C."/>
            <person name="Bowers J.E."/>
            <person name="Hubner S."/>
            <person name="Bellec A."/>
            <person name="Berard A."/>
            <person name="Berges H."/>
            <person name="Blanchet N."/>
            <person name="Boniface M.C."/>
            <person name="Brunel D."/>
            <person name="Catrice O."/>
            <person name="Chaidir N."/>
            <person name="Claudel C."/>
            <person name="Donnadieu C."/>
            <person name="Faraut T."/>
            <person name="Fievet G."/>
            <person name="Helmstetter N."/>
            <person name="King M."/>
            <person name="Knapp S.J."/>
            <person name="Lai Z."/>
            <person name="Le Paslier M.C."/>
            <person name="Lippi Y."/>
            <person name="Lorenzon L."/>
            <person name="Mandel J.R."/>
            <person name="Marage G."/>
            <person name="Marchand G."/>
            <person name="Marquand E."/>
            <person name="Bret-Mestries E."/>
            <person name="Morien E."/>
            <person name="Nambeesan S."/>
            <person name="Nguyen T."/>
            <person name="Pegot-Espagnet P."/>
            <person name="Pouilly N."/>
            <person name="Raftis F."/>
            <person name="Sallet E."/>
            <person name="Schiex T."/>
            <person name="Thomas J."/>
            <person name="Vandecasteele C."/>
            <person name="Vares D."/>
            <person name="Vear F."/>
            <person name="Vautrin S."/>
            <person name="Crespi M."/>
            <person name="Mangin B."/>
            <person name="Burke J.M."/>
            <person name="Salse J."/>
            <person name="Munos S."/>
            <person name="Vincourt P."/>
            <person name="Rieseberg L.H."/>
            <person name="Langlade N.B."/>
        </authorList>
    </citation>
    <scope>NUCLEOTIDE SEQUENCE</scope>
    <source>
        <tissue evidence="2">Leaves</tissue>
    </source>
</reference>
<evidence type="ECO:0000313" key="3">
    <source>
        <dbReference type="Proteomes" id="UP000215914"/>
    </source>
</evidence>
<organism evidence="2 3">
    <name type="scientific">Helianthus annuus</name>
    <name type="common">Common sunflower</name>
    <dbReference type="NCBI Taxonomy" id="4232"/>
    <lineage>
        <taxon>Eukaryota</taxon>
        <taxon>Viridiplantae</taxon>
        <taxon>Streptophyta</taxon>
        <taxon>Embryophyta</taxon>
        <taxon>Tracheophyta</taxon>
        <taxon>Spermatophyta</taxon>
        <taxon>Magnoliopsida</taxon>
        <taxon>eudicotyledons</taxon>
        <taxon>Gunneridae</taxon>
        <taxon>Pentapetalae</taxon>
        <taxon>asterids</taxon>
        <taxon>campanulids</taxon>
        <taxon>Asterales</taxon>
        <taxon>Asteraceae</taxon>
        <taxon>Asteroideae</taxon>
        <taxon>Heliantheae alliance</taxon>
        <taxon>Heliantheae</taxon>
        <taxon>Helianthus</taxon>
    </lineage>
</organism>